<keyword evidence="3 8" id="KW-0813">Transport</keyword>
<proteinExistence type="inferred from homology"/>
<dbReference type="GO" id="GO:1990961">
    <property type="term" value="P:xenobiotic detoxification by transmembrane export across the plasma membrane"/>
    <property type="evidence" value="ECO:0007669"/>
    <property type="project" value="InterPro"/>
</dbReference>
<feature type="domain" description="Major facilitator superfamily (MFS) profile" evidence="9">
    <location>
        <begin position="11"/>
        <end position="395"/>
    </location>
</feature>
<evidence type="ECO:0000256" key="8">
    <source>
        <dbReference type="RuleBase" id="RU365088"/>
    </source>
</evidence>
<dbReference type="PROSITE" id="PS50850">
    <property type="entry name" value="MFS"/>
    <property type="match status" value="1"/>
</dbReference>
<feature type="transmembrane region" description="Helical" evidence="8">
    <location>
        <begin position="253"/>
        <end position="272"/>
    </location>
</feature>
<feature type="transmembrane region" description="Helical" evidence="8">
    <location>
        <begin position="46"/>
        <end position="65"/>
    </location>
</feature>
<comment type="similarity">
    <text evidence="2 8">Belongs to the major facilitator superfamily. Bcr/CmlA family.</text>
</comment>
<evidence type="ECO:0000313" key="10">
    <source>
        <dbReference type="EMBL" id="WGL96561.1"/>
    </source>
</evidence>
<keyword evidence="6 8" id="KW-1133">Transmembrane helix</keyword>
<evidence type="ECO:0000256" key="3">
    <source>
        <dbReference type="ARBA" id="ARBA00022448"/>
    </source>
</evidence>
<comment type="subcellular location">
    <subcellularLocation>
        <location evidence="8">Cell inner membrane</location>
        <topology evidence="8">Multi-pass membrane protein</topology>
    </subcellularLocation>
    <subcellularLocation>
        <location evidence="1">Cell membrane</location>
        <topology evidence="1">Multi-pass membrane protein</topology>
    </subcellularLocation>
</comment>
<dbReference type="GO" id="GO:0005886">
    <property type="term" value="C:plasma membrane"/>
    <property type="evidence" value="ECO:0007669"/>
    <property type="project" value="UniProtKB-SubCell"/>
</dbReference>
<dbReference type="RefSeq" id="WP_280630035.1">
    <property type="nucleotide sequence ID" value="NZ_CP123498.1"/>
</dbReference>
<dbReference type="InterPro" id="IPR036259">
    <property type="entry name" value="MFS_trans_sf"/>
</dbReference>
<evidence type="ECO:0000259" key="9">
    <source>
        <dbReference type="PROSITE" id="PS50850"/>
    </source>
</evidence>
<name>A0AA95GCK4_9GAMM</name>
<evidence type="ECO:0000256" key="1">
    <source>
        <dbReference type="ARBA" id="ARBA00004651"/>
    </source>
</evidence>
<feature type="transmembrane region" description="Helical" evidence="8">
    <location>
        <begin position="77"/>
        <end position="96"/>
    </location>
</feature>
<dbReference type="NCBIfam" id="TIGR00710">
    <property type="entry name" value="efflux_Bcr_CflA"/>
    <property type="match status" value="1"/>
</dbReference>
<feature type="transmembrane region" description="Helical" evidence="8">
    <location>
        <begin position="313"/>
        <end position="332"/>
    </location>
</feature>
<feature type="transmembrane region" description="Helical" evidence="8">
    <location>
        <begin position="284"/>
        <end position="307"/>
    </location>
</feature>
<evidence type="ECO:0000256" key="5">
    <source>
        <dbReference type="ARBA" id="ARBA00022692"/>
    </source>
</evidence>
<feature type="transmembrane region" description="Helical" evidence="8">
    <location>
        <begin position="215"/>
        <end position="233"/>
    </location>
</feature>
<evidence type="ECO:0000256" key="4">
    <source>
        <dbReference type="ARBA" id="ARBA00022475"/>
    </source>
</evidence>
<feature type="transmembrane region" description="Helical" evidence="8">
    <location>
        <begin position="102"/>
        <end position="123"/>
    </location>
</feature>
<keyword evidence="4" id="KW-1003">Cell membrane</keyword>
<dbReference type="Proteomes" id="UP001177597">
    <property type="component" value="Chromosome"/>
</dbReference>
<feature type="transmembrane region" description="Helical" evidence="8">
    <location>
        <begin position="135"/>
        <end position="159"/>
    </location>
</feature>
<evidence type="ECO:0000256" key="2">
    <source>
        <dbReference type="ARBA" id="ARBA00006236"/>
    </source>
</evidence>
<dbReference type="GO" id="GO:0015385">
    <property type="term" value="F:sodium:proton antiporter activity"/>
    <property type="evidence" value="ECO:0007669"/>
    <property type="project" value="TreeGrafter"/>
</dbReference>
<keyword evidence="8" id="KW-0997">Cell inner membrane</keyword>
<evidence type="ECO:0000256" key="7">
    <source>
        <dbReference type="ARBA" id="ARBA00023136"/>
    </source>
</evidence>
<dbReference type="PANTHER" id="PTHR23502">
    <property type="entry name" value="MAJOR FACILITATOR SUPERFAMILY"/>
    <property type="match status" value="1"/>
</dbReference>
<dbReference type="PANTHER" id="PTHR23502:SF132">
    <property type="entry name" value="POLYAMINE TRANSPORTER 2-RELATED"/>
    <property type="match status" value="1"/>
</dbReference>
<dbReference type="InterPro" id="IPR020846">
    <property type="entry name" value="MFS_dom"/>
</dbReference>
<feature type="transmembrane region" description="Helical" evidence="8">
    <location>
        <begin position="344"/>
        <end position="362"/>
    </location>
</feature>
<dbReference type="Gene3D" id="1.20.1720.10">
    <property type="entry name" value="Multidrug resistance protein D"/>
    <property type="match status" value="1"/>
</dbReference>
<keyword evidence="5 8" id="KW-0812">Transmembrane</keyword>
<evidence type="ECO:0000313" key="11">
    <source>
        <dbReference type="Proteomes" id="UP001177597"/>
    </source>
</evidence>
<dbReference type="InterPro" id="IPR011701">
    <property type="entry name" value="MFS"/>
</dbReference>
<sequence length="395" mass="43714">MQRQRSSYFSLILILGLISMLMPLAIDMYLPSLPSIAKSFNVDTGQVQMTLNSYIFGFAIGQLFYGPMADSIGRKPVILGGVIIFAITSGICALASNIDQFIFVRFLQGLSAAAASVVITALMRDMFSSDEFSRSMSFVLLVMTIAPLLAPILGGMAMIWFSWHAIFWIISLAAIIAALLVTFFIQETLPKEKRQKFHLRNTIKQIFTLFRARQVFCYILASGFSFAGLFSFLNTGPFVYIELNGVSPQHFGYYFGLNIVFLFLLTTLNSRYVRHFGVLKMLHIGLTLQFIMGMWLILSTILDLGFIPMTFGVAVYVGSIAMISSNAMSVILDNYPHIAGTVSSLVGTIRFGIGAFFGYLLSCFKTTTAWSMVGFMGLCVCLAMGFVLLANYSKD</sequence>
<feature type="transmembrane region" description="Helical" evidence="8">
    <location>
        <begin position="7"/>
        <end position="26"/>
    </location>
</feature>
<organism evidence="10 11">
    <name type="scientific">Arsenophonus nasoniae</name>
    <name type="common">son-killer infecting Nasonia vitripennis</name>
    <dbReference type="NCBI Taxonomy" id="638"/>
    <lineage>
        <taxon>Bacteria</taxon>
        <taxon>Pseudomonadati</taxon>
        <taxon>Pseudomonadota</taxon>
        <taxon>Gammaproteobacteria</taxon>
        <taxon>Enterobacterales</taxon>
        <taxon>Morganellaceae</taxon>
        <taxon>Arsenophonus</taxon>
    </lineage>
</organism>
<dbReference type="GO" id="GO:0042910">
    <property type="term" value="F:xenobiotic transmembrane transporter activity"/>
    <property type="evidence" value="ECO:0007669"/>
    <property type="project" value="InterPro"/>
</dbReference>
<keyword evidence="7 8" id="KW-0472">Membrane</keyword>
<dbReference type="EMBL" id="CP123498">
    <property type="protein sequence ID" value="WGL96561.1"/>
    <property type="molecule type" value="Genomic_DNA"/>
</dbReference>
<dbReference type="AlphaFoldDB" id="A0AA95GCK4"/>
<dbReference type="SUPFAM" id="SSF103473">
    <property type="entry name" value="MFS general substrate transporter"/>
    <property type="match status" value="1"/>
</dbReference>
<feature type="transmembrane region" description="Helical" evidence="8">
    <location>
        <begin position="368"/>
        <end position="390"/>
    </location>
</feature>
<dbReference type="NCBIfam" id="NF008314">
    <property type="entry name" value="PRK11102.1"/>
    <property type="match status" value="1"/>
</dbReference>
<reference evidence="10" key="1">
    <citation type="submission" date="2023-04" db="EMBL/GenBank/DDBJ databases">
        <title>Genome dynamics across the evolutionary transition to endosymbiosis.</title>
        <authorList>
            <person name="Siozios S."/>
            <person name="Nadal-Jimenez P."/>
            <person name="Azagi T."/>
            <person name="Sprong H."/>
            <person name="Frost C.L."/>
            <person name="Parratt S.R."/>
            <person name="Taylor G."/>
            <person name="Brettell L."/>
            <person name="Lew K.C."/>
            <person name="Croft L."/>
            <person name="King K.C."/>
            <person name="Brockhurst M.A."/>
            <person name="Hypsa V."/>
            <person name="Novakova E."/>
            <person name="Darby A.C."/>
            <person name="Hurst G.D.D."/>
        </authorList>
    </citation>
    <scope>NUCLEOTIDE SEQUENCE</scope>
    <source>
        <strain evidence="10">AIh</strain>
    </source>
</reference>
<evidence type="ECO:0000256" key="6">
    <source>
        <dbReference type="ARBA" id="ARBA00022989"/>
    </source>
</evidence>
<dbReference type="CDD" id="cd17320">
    <property type="entry name" value="MFS_MdfA_MDR_like"/>
    <property type="match status" value="1"/>
</dbReference>
<accession>A0AA95GCK4</accession>
<protein>
    <recommendedName>
        <fullName evidence="8">Bcr/CflA family efflux transporter</fullName>
    </recommendedName>
</protein>
<gene>
    <name evidence="10" type="ORF">QE207_08510</name>
</gene>
<feature type="transmembrane region" description="Helical" evidence="8">
    <location>
        <begin position="165"/>
        <end position="185"/>
    </location>
</feature>
<dbReference type="InterPro" id="IPR004812">
    <property type="entry name" value="Efflux_drug-R_Bcr/CmlA"/>
</dbReference>
<dbReference type="Pfam" id="PF07690">
    <property type="entry name" value="MFS_1"/>
    <property type="match status" value="1"/>
</dbReference>